<dbReference type="Pfam" id="PF03279">
    <property type="entry name" value="Lip_A_acyltrans"/>
    <property type="match status" value="1"/>
</dbReference>
<sequence>MAQPTAQPPGDPCHGGRSCPMRLPAAPERARPCPGSAVFVTMMPDQITGSLADRAADIALRGLIGSARRLPYGARVRLMGAALARGIAPLAGYRRRAETHLALIYPAMPPAERRRLAHACCDNFGRTLIENYSWRDFAAHLSDTRPSGPGVAALAQAAADKRPVIFATGHFGNHEAPRQVLTRLGYDIGGLYRPMQNAFFNAHYARTMTSWGGPVFAQGRQGTMGFVRHLRGGGMGTLLFDVAANGPAIPFLGQPAHTATSIADIARRTDALVIPYYGLRQPDGLSFAIVLDAPIETGPPLAMMRALTASLERQIAANPAQWFWVHRRWKPRAAA</sequence>
<accession>A0A1Y0EBR6</accession>
<dbReference type="PANTHER" id="PTHR30606">
    <property type="entry name" value="LIPID A BIOSYNTHESIS LAUROYL ACYLTRANSFERASE"/>
    <property type="match status" value="1"/>
</dbReference>
<dbReference type="GO" id="GO:0008913">
    <property type="term" value="F:Kdo2-lipid IVA acyltransferase activity"/>
    <property type="evidence" value="ECO:0007669"/>
    <property type="project" value="UniProtKB-EC"/>
</dbReference>
<reference evidence="7 8" key="1">
    <citation type="submission" date="2017-05" db="EMBL/GenBank/DDBJ databases">
        <title>Genome Sequence of Loktanella vestfoldensis Strain SMR4r Isolated from a Culture of the Diatom Skeletonema marinoi.</title>
        <authorList>
            <person name="Topel M."/>
            <person name="Pinder M.I.M."/>
            <person name="Johansson O.N."/>
            <person name="Kourtchenko O."/>
            <person name="Godhe A."/>
            <person name="Clarke A.K."/>
        </authorList>
    </citation>
    <scope>NUCLEOTIDE SEQUENCE [LARGE SCALE GENOMIC DNA]</scope>
    <source>
        <strain evidence="7 8">SMR4r</strain>
    </source>
</reference>
<dbReference type="EC" id="2.3.1.241" evidence="7"/>
<keyword evidence="4 7" id="KW-0808">Transferase</keyword>
<protein>
    <submittedName>
        <fullName evidence="7">Lipid A biosynthesis lauroyltransferase</fullName>
        <ecNumber evidence="7">2.3.1.241</ecNumber>
    </submittedName>
</protein>
<comment type="subcellular location">
    <subcellularLocation>
        <location evidence="1">Cell inner membrane</location>
    </subcellularLocation>
</comment>
<proteinExistence type="predicted"/>
<dbReference type="PANTHER" id="PTHR30606:SF10">
    <property type="entry name" value="PHOSPHATIDYLINOSITOL MANNOSIDE ACYLTRANSFERASE"/>
    <property type="match status" value="1"/>
</dbReference>
<dbReference type="GO" id="GO:0005886">
    <property type="term" value="C:plasma membrane"/>
    <property type="evidence" value="ECO:0007669"/>
    <property type="project" value="UniProtKB-SubCell"/>
</dbReference>
<keyword evidence="5" id="KW-0472">Membrane</keyword>
<keyword evidence="6 7" id="KW-0012">Acyltransferase</keyword>
<dbReference type="KEGG" id="lvs:LOKVESSMR4R_01741"/>
<evidence type="ECO:0000313" key="7">
    <source>
        <dbReference type="EMBL" id="ARU01054.1"/>
    </source>
</evidence>
<gene>
    <name evidence="7" type="primary">lpxL</name>
    <name evidence="7" type="ORF">LOKVESSMR4R_01741</name>
</gene>
<evidence type="ECO:0000313" key="8">
    <source>
        <dbReference type="Proteomes" id="UP000195273"/>
    </source>
</evidence>
<dbReference type="InterPro" id="IPR004960">
    <property type="entry name" value="LipA_acyltrans"/>
</dbReference>
<dbReference type="Proteomes" id="UP000195273">
    <property type="component" value="Chromosome"/>
</dbReference>
<keyword evidence="8" id="KW-1185">Reference proteome</keyword>
<evidence type="ECO:0000256" key="1">
    <source>
        <dbReference type="ARBA" id="ARBA00004533"/>
    </source>
</evidence>
<dbReference type="CDD" id="cd07984">
    <property type="entry name" value="LPLAT_LABLAT-like"/>
    <property type="match status" value="1"/>
</dbReference>
<dbReference type="GO" id="GO:0009247">
    <property type="term" value="P:glycolipid biosynthetic process"/>
    <property type="evidence" value="ECO:0007669"/>
    <property type="project" value="UniProtKB-ARBA"/>
</dbReference>
<dbReference type="AlphaFoldDB" id="A0A1Y0EBR6"/>
<evidence type="ECO:0000256" key="4">
    <source>
        <dbReference type="ARBA" id="ARBA00022679"/>
    </source>
</evidence>
<evidence type="ECO:0000256" key="6">
    <source>
        <dbReference type="ARBA" id="ARBA00023315"/>
    </source>
</evidence>
<evidence type="ECO:0000256" key="2">
    <source>
        <dbReference type="ARBA" id="ARBA00022475"/>
    </source>
</evidence>
<keyword evidence="2" id="KW-1003">Cell membrane</keyword>
<evidence type="ECO:0000256" key="5">
    <source>
        <dbReference type="ARBA" id="ARBA00023136"/>
    </source>
</evidence>
<organism evidence="7 8">
    <name type="scientific">Yoonia vestfoldensis</name>
    <dbReference type="NCBI Taxonomy" id="245188"/>
    <lineage>
        <taxon>Bacteria</taxon>
        <taxon>Pseudomonadati</taxon>
        <taxon>Pseudomonadota</taxon>
        <taxon>Alphaproteobacteria</taxon>
        <taxon>Rhodobacterales</taxon>
        <taxon>Paracoccaceae</taxon>
        <taxon>Yoonia</taxon>
    </lineage>
</organism>
<dbReference type="STRING" id="1122181.GCA_000382265_00616"/>
<keyword evidence="3" id="KW-0997">Cell inner membrane</keyword>
<dbReference type="EMBL" id="CP021431">
    <property type="protein sequence ID" value="ARU01054.1"/>
    <property type="molecule type" value="Genomic_DNA"/>
</dbReference>
<evidence type="ECO:0000256" key="3">
    <source>
        <dbReference type="ARBA" id="ARBA00022519"/>
    </source>
</evidence>
<name>A0A1Y0EBR6_9RHOB</name>